<evidence type="ECO:0000313" key="9">
    <source>
        <dbReference type="EMBL" id="GAF07473.1"/>
    </source>
</evidence>
<dbReference type="PANTHER" id="PTHR32322">
    <property type="entry name" value="INNER MEMBRANE TRANSPORTER"/>
    <property type="match status" value="1"/>
</dbReference>
<sequence>MGSLLNRNALGSLLYLIVIGSMVGHSLFYWLVAKTNPMFPTTWLYVSPMIAMGVGYLFYHEKVSGISMAGMITIIVGTLIANLDSFNQYIRRSKKMQRSSVLEEGNTRWKVTK</sequence>
<keyword evidence="10" id="KW-1185">Reference proteome</keyword>
<keyword evidence="4 7" id="KW-0812">Transmembrane</keyword>
<comment type="caution">
    <text evidence="9">The sequence shown here is derived from an EMBL/GenBank/DDBJ whole genome shotgun (WGS) entry which is preliminary data.</text>
</comment>
<evidence type="ECO:0000256" key="7">
    <source>
        <dbReference type="SAM" id="Phobius"/>
    </source>
</evidence>
<evidence type="ECO:0000259" key="8">
    <source>
        <dbReference type="Pfam" id="PF00892"/>
    </source>
</evidence>
<proteinExistence type="inferred from homology"/>
<reference evidence="9 10" key="1">
    <citation type="journal article" date="2014" name="Genome Announc.">
        <title>Draft Genome Sequence of Paenibacillus pini JCM 16418T, Isolated from the Rhizosphere of Pine Tree.</title>
        <authorList>
            <person name="Yuki M."/>
            <person name="Oshima K."/>
            <person name="Suda W."/>
            <person name="Oshida Y."/>
            <person name="Kitamura K."/>
            <person name="Iida Y."/>
            <person name="Hattori M."/>
            <person name="Ohkuma M."/>
        </authorList>
    </citation>
    <scope>NUCLEOTIDE SEQUENCE [LARGE SCALE GENOMIC DNA]</scope>
    <source>
        <strain evidence="9 10">JCM 16418</strain>
    </source>
</reference>
<accession>W7YIN0</accession>
<evidence type="ECO:0000256" key="2">
    <source>
        <dbReference type="ARBA" id="ARBA00007362"/>
    </source>
</evidence>
<dbReference type="eggNOG" id="COG0697">
    <property type="taxonomic scope" value="Bacteria"/>
</dbReference>
<keyword evidence="6 7" id="KW-0472">Membrane</keyword>
<evidence type="ECO:0000313" key="10">
    <source>
        <dbReference type="Proteomes" id="UP000019364"/>
    </source>
</evidence>
<dbReference type="PANTHER" id="PTHR32322:SF18">
    <property type="entry name" value="S-ADENOSYLMETHIONINE_S-ADENOSYLHOMOCYSTEINE TRANSPORTER"/>
    <property type="match status" value="1"/>
</dbReference>
<dbReference type="InterPro" id="IPR050638">
    <property type="entry name" value="AA-Vitamin_Transporters"/>
</dbReference>
<dbReference type="AlphaFoldDB" id="W7YIN0"/>
<evidence type="ECO:0000256" key="1">
    <source>
        <dbReference type="ARBA" id="ARBA00004651"/>
    </source>
</evidence>
<dbReference type="InterPro" id="IPR000620">
    <property type="entry name" value="EamA_dom"/>
</dbReference>
<gene>
    <name evidence="9" type="ORF">JCM16418_1490</name>
</gene>
<dbReference type="GO" id="GO:0005886">
    <property type="term" value="C:plasma membrane"/>
    <property type="evidence" value="ECO:0007669"/>
    <property type="project" value="UniProtKB-SubCell"/>
</dbReference>
<name>W7YIN0_9BACL</name>
<dbReference type="EMBL" id="BAVZ01000003">
    <property type="protein sequence ID" value="GAF07473.1"/>
    <property type="molecule type" value="Genomic_DNA"/>
</dbReference>
<feature type="transmembrane region" description="Helical" evidence="7">
    <location>
        <begin position="12"/>
        <end position="31"/>
    </location>
</feature>
<comment type="subcellular location">
    <subcellularLocation>
        <location evidence="1">Cell membrane</location>
        <topology evidence="1">Multi-pass membrane protein</topology>
    </subcellularLocation>
</comment>
<evidence type="ECO:0000256" key="6">
    <source>
        <dbReference type="ARBA" id="ARBA00023136"/>
    </source>
</evidence>
<keyword evidence="5 7" id="KW-1133">Transmembrane helix</keyword>
<dbReference type="SUPFAM" id="SSF103481">
    <property type="entry name" value="Multidrug resistance efflux transporter EmrE"/>
    <property type="match status" value="1"/>
</dbReference>
<dbReference type="Pfam" id="PF00892">
    <property type="entry name" value="EamA"/>
    <property type="match status" value="1"/>
</dbReference>
<evidence type="ECO:0000256" key="3">
    <source>
        <dbReference type="ARBA" id="ARBA00022475"/>
    </source>
</evidence>
<keyword evidence="3" id="KW-1003">Cell membrane</keyword>
<feature type="transmembrane region" description="Helical" evidence="7">
    <location>
        <begin position="43"/>
        <end position="59"/>
    </location>
</feature>
<comment type="similarity">
    <text evidence="2">Belongs to the EamA transporter family.</text>
</comment>
<feature type="domain" description="EamA" evidence="8">
    <location>
        <begin position="6"/>
        <end position="82"/>
    </location>
</feature>
<organism evidence="9 10">
    <name type="scientific">Paenibacillus pini JCM 16418</name>
    <dbReference type="NCBI Taxonomy" id="1236976"/>
    <lineage>
        <taxon>Bacteria</taxon>
        <taxon>Bacillati</taxon>
        <taxon>Bacillota</taxon>
        <taxon>Bacilli</taxon>
        <taxon>Bacillales</taxon>
        <taxon>Paenibacillaceae</taxon>
        <taxon>Paenibacillus</taxon>
    </lineage>
</organism>
<dbReference type="Gene3D" id="1.10.3730.20">
    <property type="match status" value="1"/>
</dbReference>
<dbReference type="Proteomes" id="UP000019364">
    <property type="component" value="Unassembled WGS sequence"/>
</dbReference>
<evidence type="ECO:0000256" key="4">
    <source>
        <dbReference type="ARBA" id="ARBA00022692"/>
    </source>
</evidence>
<dbReference type="STRING" id="1236976.JCM16418_1490"/>
<evidence type="ECO:0000256" key="5">
    <source>
        <dbReference type="ARBA" id="ARBA00022989"/>
    </source>
</evidence>
<dbReference type="InterPro" id="IPR037185">
    <property type="entry name" value="EmrE-like"/>
</dbReference>
<protein>
    <submittedName>
        <fullName evidence="9">Permease</fullName>
    </submittedName>
</protein>
<feature type="transmembrane region" description="Helical" evidence="7">
    <location>
        <begin position="65"/>
        <end position="86"/>
    </location>
</feature>